<evidence type="ECO:0000256" key="3">
    <source>
        <dbReference type="ARBA" id="ARBA00022989"/>
    </source>
</evidence>
<keyword evidence="4" id="KW-0472">Membrane</keyword>
<evidence type="ECO:0000256" key="1">
    <source>
        <dbReference type="ARBA" id="ARBA00004141"/>
    </source>
</evidence>
<reference evidence="6 7" key="1">
    <citation type="submission" date="2019-08" db="EMBL/GenBank/DDBJ databases">
        <title>Draft genome sequences of two oriental melons (Cucumis melo L. var makuwa).</title>
        <authorList>
            <person name="Kwon S.-Y."/>
        </authorList>
    </citation>
    <scope>NUCLEOTIDE SEQUENCE [LARGE SCALE GENOMIC DNA]</scope>
    <source>
        <strain evidence="7">cv. SW 3</strain>
        <tissue evidence="6">Leaf</tissue>
    </source>
</reference>
<keyword evidence="3" id="KW-1133">Transmembrane helix</keyword>
<dbReference type="Proteomes" id="UP000321393">
    <property type="component" value="Unassembled WGS sequence"/>
</dbReference>
<evidence type="ECO:0000256" key="2">
    <source>
        <dbReference type="ARBA" id="ARBA00022692"/>
    </source>
</evidence>
<evidence type="ECO:0000256" key="4">
    <source>
        <dbReference type="ARBA" id="ARBA00023136"/>
    </source>
</evidence>
<sequence>MTRDMTKLQNITEYKESRVFVTTNNSKLPIAPVGKTMIVPYSSSNQAELVNVFYVLGMKKTLVSISQLTLAGNFVIFGPDDIKVYHNLKGIVLEMLAAVGIIKAEHAWFDVEHINEALQNAFVCVEMVFFAMIQMYAYSANPYKSKSEAKSKLEKKEQ</sequence>
<organism evidence="6 7">
    <name type="scientific">Cucumis melo var. makuwa</name>
    <name type="common">Oriental melon</name>
    <dbReference type="NCBI Taxonomy" id="1194695"/>
    <lineage>
        <taxon>Eukaryota</taxon>
        <taxon>Viridiplantae</taxon>
        <taxon>Streptophyta</taxon>
        <taxon>Embryophyta</taxon>
        <taxon>Tracheophyta</taxon>
        <taxon>Spermatophyta</taxon>
        <taxon>Magnoliopsida</taxon>
        <taxon>eudicotyledons</taxon>
        <taxon>Gunneridae</taxon>
        <taxon>Pentapetalae</taxon>
        <taxon>rosids</taxon>
        <taxon>fabids</taxon>
        <taxon>Cucurbitales</taxon>
        <taxon>Cucurbitaceae</taxon>
        <taxon>Benincaseae</taxon>
        <taxon>Cucumis</taxon>
    </lineage>
</organism>
<dbReference type="GO" id="GO:0016020">
    <property type="term" value="C:membrane"/>
    <property type="evidence" value="ECO:0007669"/>
    <property type="project" value="UniProtKB-SubCell"/>
</dbReference>
<proteinExistence type="predicted"/>
<evidence type="ECO:0000313" key="6">
    <source>
        <dbReference type="EMBL" id="KAA0036788.1"/>
    </source>
</evidence>
<dbReference type="InterPro" id="IPR054722">
    <property type="entry name" value="PolX-like_BBD"/>
</dbReference>
<dbReference type="OrthoDB" id="5348404at2759"/>
<dbReference type="STRING" id="1194695.A0A5A7T1Z5"/>
<comment type="subcellular location">
    <subcellularLocation>
        <location evidence="1">Membrane</location>
        <topology evidence="1">Multi-pass membrane protein</topology>
    </subcellularLocation>
</comment>
<feature type="domain" description="Retrovirus-related Pol polyprotein from transposon TNT 1-94-like beta-barrel" evidence="5">
    <location>
        <begin position="1"/>
        <end position="72"/>
    </location>
</feature>
<dbReference type="AlphaFoldDB" id="A0A5A7T1Z5"/>
<dbReference type="EMBL" id="SSTE01019218">
    <property type="protein sequence ID" value="KAA0036788.1"/>
    <property type="molecule type" value="Genomic_DNA"/>
</dbReference>
<evidence type="ECO:0000313" key="7">
    <source>
        <dbReference type="Proteomes" id="UP000321393"/>
    </source>
</evidence>
<dbReference type="InterPro" id="IPR005178">
    <property type="entry name" value="Ostalpha/TMEM184C"/>
</dbReference>
<name>A0A5A7T1Z5_CUCMM</name>
<gene>
    <name evidence="6" type="ORF">E6C27_scaffold20G00760</name>
</gene>
<comment type="caution">
    <text evidence="6">The sequence shown here is derived from an EMBL/GenBank/DDBJ whole genome shotgun (WGS) entry which is preliminary data.</text>
</comment>
<dbReference type="Pfam" id="PF22936">
    <property type="entry name" value="Pol_BBD"/>
    <property type="match status" value="1"/>
</dbReference>
<accession>A0A5A7T1Z5</accession>
<protein>
    <submittedName>
        <fullName evidence="6">Transmembrane protein 184-like protein</fullName>
    </submittedName>
</protein>
<keyword evidence="2 6" id="KW-0812">Transmembrane</keyword>
<evidence type="ECO:0000259" key="5">
    <source>
        <dbReference type="Pfam" id="PF22936"/>
    </source>
</evidence>
<dbReference type="Pfam" id="PF03619">
    <property type="entry name" value="Solute_trans_a"/>
    <property type="match status" value="1"/>
</dbReference>